<proteinExistence type="inferred from homology"/>
<evidence type="ECO:0000256" key="1">
    <source>
        <dbReference type="ARBA" id="ARBA00007118"/>
    </source>
</evidence>
<dbReference type="PANTHER" id="PTHR43673:SF10">
    <property type="entry name" value="NADH DEHYDROGENASE_NAD(P)H NITROREDUCTASE XCC3605-RELATED"/>
    <property type="match status" value="1"/>
</dbReference>
<keyword evidence="2" id="KW-0560">Oxidoreductase</keyword>
<dbReference type="OrthoDB" id="9809288at2"/>
<keyword evidence="5" id="KW-1185">Reference proteome</keyword>
<dbReference type="InterPro" id="IPR000415">
    <property type="entry name" value="Nitroreductase-like"/>
</dbReference>
<evidence type="ECO:0000313" key="4">
    <source>
        <dbReference type="EMBL" id="QBQ07379.1"/>
    </source>
</evidence>
<dbReference type="AlphaFoldDB" id="A0A4V1AQ61"/>
<protein>
    <submittedName>
        <fullName evidence="4">Nitroreductase</fullName>
    </submittedName>
</protein>
<dbReference type="Proteomes" id="UP000294309">
    <property type="component" value="Chromosome"/>
</dbReference>
<evidence type="ECO:0000256" key="2">
    <source>
        <dbReference type="ARBA" id="ARBA00023002"/>
    </source>
</evidence>
<accession>A0A4V1AQ61</accession>
<dbReference type="RefSeq" id="WP_134297178.1">
    <property type="nucleotide sequence ID" value="NZ_CP038013.1"/>
</dbReference>
<evidence type="ECO:0000313" key="5">
    <source>
        <dbReference type="Proteomes" id="UP000294309"/>
    </source>
</evidence>
<dbReference type="Pfam" id="PF00881">
    <property type="entry name" value="Nitroreductase"/>
    <property type="match status" value="1"/>
</dbReference>
<dbReference type="EMBL" id="CP038013">
    <property type="protein sequence ID" value="QBQ07379.1"/>
    <property type="molecule type" value="Genomic_DNA"/>
</dbReference>
<dbReference type="KEGG" id="sgq:SGLAD_v1c01800"/>
<dbReference type="Gene3D" id="3.40.109.10">
    <property type="entry name" value="NADH Oxidase"/>
    <property type="match status" value="1"/>
</dbReference>
<feature type="domain" description="Nitroreductase" evidence="3">
    <location>
        <begin position="10"/>
        <end position="169"/>
    </location>
</feature>
<dbReference type="SUPFAM" id="SSF55469">
    <property type="entry name" value="FMN-dependent nitroreductase-like"/>
    <property type="match status" value="1"/>
</dbReference>
<dbReference type="GO" id="GO:0016491">
    <property type="term" value="F:oxidoreductase activity"/>
    <property type="evidence" value="ECO:0007669"/>
    <property type="project" value="UniProtKB-KW"/>
</dbReference>
<dbReference type="PANTHER" id="PTHR43673">
    <property type="entry name" value="NAD(P)H NITROREDUCTASE YDGI-RELATED"/>
    <property type="match status" value="1"/>
</dbReference>
<evidence type="ECO:0000259" key="3">
    <source>
        <dbReference type="Pfam" id="PF00881"/>
    </source>
</evidence>
<name>A0A4V1AQ61_9MOLU</name>
<dbReference type="InterPro" id="IPR029479">
    <property type="entry name" value="Nitroreductase"/>
</dbReference>
<gene>
    <name evidence="4" type="ORF">SGLAD_v1c01800</name>
</gene>
<reference evidence="4 5" key="1">
    <citation type="submission" date="2019-03" db="EMBL/GenBank/DDBJ databases">
        <title>Complete genome sequence of Spiroplasma gladiatoris TG-1 (DSM 22552).</title>
        <authorList>
            <person name="Lin Y.-C."/>
            <person name="Chou L."/>
            <person name="Kuo C.-H."/>
        </authorList>
    </citation>
    <scope>NUCLEOTIDE SEQUENCE [LARGE SCALE GENOMIC DNA]</scope>
    <source>
        <strain evidence="4 5">TG-1</strain>
    </source>
</reference>
<organism evidence="4 5">
    <name type="scientific">Spiroplasma gladiatoris</name>
    <dbReference type="NCBI Taxonomy" id="2143"/>
    <lineage>
        <taxon>Bacteria</taxon>
        <taxon>Bacillati</taxon>
        <taxon>Mycoplasmatota</taxon>
        <taxon>Mollicutes</taxon>
        <taxon>Entomoplasmatales</taxon>
        <taxon>Spiroplasmataceae</taxon>
        <taxon>Spiroplasma</taxon>
    </lineage>
</organism>
<sequence>MTNTHKFMIERRSAKRYQENFKIEKSQIKELLEIIRYSPTSYGMEAYKVYCILNQEIKEEMFSAFKNQPAVKECSALIIWTVFKEEYMKNFHIEKQARTITNPENDKGYNYIQEGIKGFLVYQNVSMENWLARQVYISLGALTIAIKEMNLDCCPVEGFVREELDNILSKHNIIDNKIETSTVCLFLGKIDDTKKNHYSYKRHKKTPEETYKIIE</sequence>
<comment type="similarity">
    <text evidence="1">Belongs to the nitroreductase family.</text>
</comment>